<dbReference type="CDD" id="cd04478">
    <property type="entry name" value="RPA2_DBD_D"/>
    <property type="match status" value="1"/>
</dbReference>
<sequence>MTNTSNSLSFSLSRVSKMFSGSQFDTTTAFSGGGFTSSQPSTLNDSSPAPSNSRETPGLVPVTVKQISEASQSGDEKSNFVINGVDLNNVTLVGMMFEKVERNTDVSFVLDDGTGRIKCRRWINEAFDTKEMEAVMNDMYVRVYGHLKSFQGVKQLVAFSVRPVTNFDEIPFHFIDCIHNHLRSKIKVEGITSANPSSGSSLETPVKSAPNRSQASNPVCAQRSVDGLKGIDKLVMDYLEQHSDRSDGRGIHVDELSRELKLPIEKIKLSLKTLADDGEIYSTIDDDHYKKA</sequence>
<dbReference type="GO" id="GO:0006310">
    <property type="term" value="P:DNA recombination"/>
    <property type="evidence" value="ECO:0007669"/>
    <property type="project" value="UniProtKB-KW"/>
</dbReference>
<dbReference type="FunFam" id="1.10.10.10:FF:000168">
    <property type="entry name" value="Replication protein A 32 kDa subunit"/>
    <property type="match status" value="1"/>
</dbReference>
<keyword evidence="4" id="KW-0227">DNA damage</keyword>
<evidence type="ECO:0000256" key="5">
    <source>
        <dbReference type="ARBA" id="ARBA00023125"/>
    </source>
</evidence>
<dbReference type="ExpressionAtlas" id="C6T7A5">
    <property type="expression patterns" value="baseline and differential"/>
</dbReference>
<comment type="function">
    <text evidence="9">Component of the replication protein A complex (RPA) required for DNA recombination, repair and replication. The activity of RPA is mediated by single-stranded DNA binding and protein interactions. Required fo cell division in meristems. Involved in the maintenance of transcriptional epigenetic gene silencing (TGS) at specific loci (including some transposons) by regulating histone H3 acetylation, 'Lys-4' and 'Lys-9' methylation.</text>
</comment>
<keyword evidence="5" id="KW-0238">DNA-binding</keyword>
<dbReference type="Pfam" id="PF08784">
    <property type="entry name" value="RPA_C"/>
    <property type="match status" value="1"/>
</dbReference>
<proteinExistence type="evidence at transcript level"/>
<evidence type="ECO:0000256" key="2">
    <source>
        <dbReference type="ARBA" id="ARBA00007815"/>
    </source>
</evidence>
<evidence type="ECO:0008006" key="14">
    <source>
        <dbReference type="Google" id="ProtNLM"/>
    </source>
</evidence>
<dbReference type="EMBL" id="BT093329">
    <property type="protein sequence ID" value="ACU17707.1"/>
    <property type="molecule type" value="mRNA"/>
</dbReference>
<reference evidence="13" key="1">
    <citation type="submission" date="2009-08" db="EMBL/GenBank/DDBJ databases">
        <authorList>
            <person name="Cheung F."/>
            <person name="Xiao Y."/>
            <person name="Chan A."/>
            <person name="Moskal W."/>
            <person name="Town C.D."/>
        </authorList>
    </citation>
    <scope>NUCLEOTIDE SEQUENCE</scope>
</reference>
<dbReference type="Pfam" id="PF01336">
    <property type="entry name" value="tRNA_anti-codon"/>
    <property type="match status" value="1"/>
</dbReference>
<comment type="subcellular location">
    <subcellularLocation>
        <location evidence="1">Nucleus</location>
    </subcellularLocation>
</comment>
<feature type="region of interest" description="Disordered" evidence="10">
    <location>
        <begin position="193"/>
        <end position="219"/>
    </location>
</feature>
<feature type="compositionally biased region" description="Polar residues" evidence="10">
    <location>
        <begin position="210"/>
        <end position="219"/>
    </location>
</feature>
<dbReference type="PANTHER" id="PTHR13989">
    <property type="entry name" value="REPLICATION PROTEIN A-RELATED"/>
    <property type="match status" value="1"/>
</dbReference>
<evidence type="ECO:0000256" key="3">
    <source>
        <dbReference type="ARBA" id="ARBA00022705"/>
    </source>
</evidence>
<feature type="compositionally biased region" description="Polar residues" evidence="10">
    <location>
        <begin position="193"/>
        <end position="203"/>
    </location>
</feature>
<feature type="compositionally biased region" description="Polar residues" evidence="10">
    <location>
        <begin position="39"/>
        <end position="55"/>
    </location>
</feature>
<dbReference type="InterPro" id="IPR036390">
    <property type="entry name" value="WH_DNA-bd_sf"/>
</dbReference>
<evidence type="ECO:0000256" key="8">
    <source>
        <dbReference type="ARBA" id="ARBA00023242"/>
    </source>
</evidence>
<evidence type="ECO:0000256" key="7">
    <source>
        <dbReference type="ARBA" id="ARBA00023204"/>
    </source>
</evidence>
<dbReference type="PIRSF" id="PIRSF036949">
    <property type="entry name" value="RPA32"/>
    <property type="match status" value="1"/>
</dbReference>
<dbReference type="GO" id="GO:0006281">
    <property type="term" value="P:DNA repair"/>
    <property type="evidence" value="ECO:0007669"/>
    <property type="project" value="UniProtKB-KW"/>
</dbReference>
<dbReference type="SUPFAM" id="SSF50249">
    <property type="entry name" value="Nucleic acid-binding proteins"/>
    <property type="match status" value="1"/>
</dbReference>
<dbReference type="InterPro" id="IPR036388">
    <property type="entry name" value="WH-like_DNA-bd_sf"/>
</dbReference>
<dbReference type="SUPFAM" id="SSF46785">
    <property type="entry name" value="Winged helix' DNA-binding domain"/>
    <property type="match status" value="1"/>
</dbReference>
<dbReference type="InterPro" id="IPR004365">
    <property type="entry name" value="NA-bd_OB_tRNA"/>
</dbReference>
<feature type="domain" description="OB" evidence="11">
    <location>
        <begin position="90"/>
        <end position="163"/>
    </location>
</feature>
<name>C6T7A5_SOYBN</name>
<evidence type="ECO:0000256" key="1">
    <source>
        <dbReference type="ARBA" id="ARBA00004123"/>
    </source>
</evidence>
<dbReference type="InterPro" id="IPR040260">
    <property type="entry name" value="RFA2-like"/>
</dbReference>
<dbReference type="AlphaFoldDB" id="C6T7A5"/>
<dbReference type="Gene3D" id="1.10.10.10">
    <property type="entry name" value="Winged helix-like DNA-binding domain superfamily/Winged helix DNA-binding domain"/>
    <property type="match status" value="1"/>
</dbReference>
<dbReference type="PANTHER" id="PTHR13989:SF34">
    <property type="entry name" value="REPLICATION PROTEIN A 32 KDA SUBUNIT A"/>
    <property type="match status" value="1"/>
</dbReference>
<comment type="similarity">
    <text evidence="2">Belongs to the replication factor A protein 2 family.</text>
</comment>
<dbReference type="Gene3D" id="2.40.50.140">
    <property type="entry name" value="Nucleic acid-binding proteins"/>
    <property type="match status" value="1"/>
</dbReference>
<evidence type="ECO:0000256" key="4">
    <source>
        <dbReference type="ARBA" id="ARBA00022763"/>
    </source>
</evidence>
<evidence type="ECO:0000259" key="12">
    <source>
        <dbReference type="Pfam" id="PF08784"/>
    </source>
</evidence>
<feature type="region of interest" description="Disordered" evidence="10">
    <location>
        <begin position="31"/>
        <end position="58"/>
    </location>
</feature>
<keyword evidence="6" id="KW-0233">DNA recombination</keyword>
<keyword evidence="7" id="KW-0234">DNA repair</keyword>
<dbReference type="GO" id="GO:0003677">
    <property type="term" value="F:DNA binding"/>
    <property type="evidence" value="ECO:0007669"/>
    <property type="project" value="UniProtKB-KW"/>
</dbReference>
<keyword evidence="3" id="KW-0235">DNA replication</keyword>
<evidence type="ECO:0000256" key="6">
    <source>
        <dbReference type="ARBA" id="ARBA00023172"/>
    </source>
</evidence>
<evidence type="ECO:0000256" key="9">
    <source>
        <dbReference type="ARBA" id="ARBA00057177"/>
    </source>
</evidence>
<protein>
    <recommendedName>
        <fullName evidence="14">Replication protein A C-terminal domain-containing protein</fullName>
    </recommendedName>
</protein>
<dbReference type="InterPro" id="IPR014646">
    <property type="entry name" value="Rfa2/RPA32"/>
</dbReference>
<dbReference type="GO" id="GO:0006260">
    <property type="term" value="P:DNA replication"/>
    <property type="evidence" value="ECO:0007669"/>
    <property type="project" value="UniProtKB-KW"/>
</dbReference>
<dbReference type="InterPro" id="IPR012340">
    <property type="entry name" value="NA-bd_OB-fold"/>
</dbReference>
<dbReference type="GO" id="GO:0005634">
    <property type="term" value="C:nucleus"/>
    <property type="evidence" value="ECO:0007669"/>
    <property type="project" value="UniProtKB-SubCell"/>
</dbReference>
<keyword evidence="8" id="KW-0539">Nucleus</keyword>
<evidence type="ECO:0000256" key="10">
    <source>
        <dbReference type="SAM" id="MobiDB-lite"/>
    </source>
</evidence>
<dbReference type="InterPro" id="IPR014892">
    <property type="entry name" value="RPA_C"/>
</dbReference>
<dbReference type="FunFam" id="2.40.50.140:FF:000184">
    <property type="entry name" value="replication protein A 32 kDa subunit A-like"/>
    <property type="match status" value="1"/>
</dbReference>
<organism evidence="13">
    <name type="scientific">Glycine max</name>
    <name type="common">Soybean</name>
    <name type="synonym">Glycine hispida</name>
    <dbReference type="NCBI Taxonomy" id="3847"/>
    <lineage>
        <taxon>Eukaryota</taxon>
        <taxon>Viridiplantae</taxon>
        <taxon>Streptophyta</taxon>
        <taxon>Embryophyta</taxon>
        <taxon>Tracheophyta</taxon>
        <taxon>Spermatophyta</taxon>
        <taxon>Magnoliopsida</taxon>
        <taxon>eudicotyledons</taxon>
        <taxon>Gunneridae</taxon>
        <taxon>Pentapetalae</taxon>
        <taxon>rosids</taxon>
        <taxon>fabids</taxon>
        <taxon>Fabales</taxon>
        <taxon>Fabaceae</taxon>
        <taxon>Papilionoideae</taxon>
        <taxon>50 kb inversion clade</taxon>
        <taxon>NPAAA clade</taxon>
        <taxon>indigoferoid/millettioid clade</taxon>
        <taxon>Phaseoleae</taxon>
        <taxon>Glycine</taxon>
        <taxon>Glycine subgen. Soja</taxon>
    </lineage>
</organism>
<accession>C6T7A5</accession>
<feature type="domain" description="Replication protein A C-terminal" evidence="12">
    <location>
        <begin position="196"/>
        <end position="287"/>
    </location>
</feature>
<evidence type="ECO:0000313" key="13">
    <source>
        <dbReference type="EMBL" id="ACU17707.1"/>
    </source>
</evidence>
<evidence type="ECO:0000259" key="11">
    <source>
        <dbReference type="Pfam" id="PF01336"/>
    </source>
</evidence>